<comment type="caution">
    <text evidence="1">The sequence shown here is derived from an EMBL/GenBank/DDBJ whole genome shotgun (WGS) entry which is preliminary data.</text>
</comment>
<dbReference type="EMBL" id="AYUF01000337">
    <property type="protein sequence ID" value="ETK02580.1"/>
    <property type="molecule type" value="Genomic_DNA"/>
</dbReference>
<accession>W2C620</accession>
<reference evidence="1 2" key="1">
    <citation type="submission" date="2013-11" db="EMBL/GenBank/DDBJ databases">
        <title>Single cell genomics of uncultured Tannerella BU063 (oral taxon 286).</title>
        <authorList>
            <person name="Beall C.J."/>
            <person name="Campbell A.G."/>
            <person name="Griffen A.L."/>
            <person name="Podar M."/>
            <person name="Leys E.J."/>
        </authorList>
    </citation>
    <scope>NUCLEOTIDE SEQUENCE [LARGE SCALE GENOMIC DNA]</scope>
    <source>
        <strain evidence="1">Cell 2</strain>
    </source>
</reference>
<organism evidence="1 2">
    <name type="scientific">Tannerella sp. oral taxon BU063 isolate Cell 2</name>
    <dbReference type="NCBI Taxonomy" id="1411148"/>
    <lineage>
        <taxon>Bacteria</taxon>
        <taxon>Pseudomonadati</taxon>
        <taxon>Bacteroidota</taxon>
        <taxon>Bacteroidia</taxon>
        <taxon>Bacteroidales</taxon>
        <taxon>Tannerellaceae</taxon>
        <taxon>Tannerella</taxon>
    </lineage>
</organism>
<dbReference type="PATRIC" id="fig|1411148.3.peg.464"/>
<evidence type="ECO:0000313" key="1">
    <source>
        <dbReference type="EMBL" id="ETK02580.1"/>
    </source>
</evidence>
<evidence type="ECO:0000313" key="2">
    <source>
        <dbReference type="Proteomes" id="UP000018837"/>
    </source>
</evidence>
<protein>
    <submittedName>
        <fullName evidence="1">Uncharacterized protein</fullName>
    </submittedName>
</protein>
<dbReference type="Proteomes" id="UP000018837">
    <property type="component" value="Unassembled WGS sequence"/>
</dbReference>
<dbReference type="AlphaFoldDB" id="W2C620"/>
<name>W2C620_9BACT</name>
<sequence>MHLIHLILCTSKSLYDYPLYVQAINHKIIYFISKCMDVIEKTILYTSFCVHMDKYKYISDDHSRISS</sequence>
<gene>
    <name evidence="1" type="ORF">N425_03590</name>
</gene>
<proteinExistence type="predicted"/>